<evidence type="ECO:0000313" key="2">
    <source>
        <dbReference type="Proteomes" id="UP000054988"/>
    </source>
</evidence>
<dbReference type="AlphaFoldDB" id="A0A0W0G3N9"/>
<sequence>MVTGSGGWGLVKATIEISAGGDYELAPHNDGRMSVFKNVFFEEIPPFLIDWIKLQHIFWVSTAPLSADGHINLSGKGNKGNFHIVNSRKVWYEDLTGSGCETISHLCENGRITVYFNAFEGPPRIARLLGKGTVYEFGTPEYNSVLSPEQRSPGSRAVIMIDVHKVATSCGYVIPFFEFKSYRTKYDGIAIKFEDSDIAAQGENIRTGGEKGLKAYWVNHSQKSIDGLPAMNLLPETMNTPFILSGNAINMREVLKKKAGRTKSRVETIVARHKFVPNAQLLIGFVLGVLAVTVWHRASLFGERLGLVINS</sequence>
<accession>A0A0W0G3N9</accession>
<organism evidence="1 2">
    <name type="scientific">Moniliophthora roreri</name>
    <name type="common">Frosty pod rot fungus</name>
    <name type="synonym">Monilia roreri</name>
    <dbReference type="NCBI Taxonomy" id="221103"/>
    <lineage>
        <taxon>Eukaryota</taxon>
        <taxon>Fungi</taxon>
        <taxon>Dikarya</taxon>
        <taxon>Basidiomycota</taxon>
        <taxon>Agaricomycotina</taxon>
        <taxon>Agaricomycetes</taxon>
        <taxon>Agaricomycetidae</taxon>
        <taxon>Agaricales</taxon>
        <taxon>Marasmiineae</taxon>
        <taxon>Marasmiaceae</taxon>
        <taxon>Moniliophthora</taxon>
    </lineage>
</organism>
<dbReference type="PANTHER" id="PTHR39336:SF3">
    <property type="entry name" value="PYRIDOXAMINE PHOSPHATE OXIDASE"/>
    <property type="match status" value="1"/>
</dbReference>
<dbReference type="Gene3D" id="2.30.110.10">
    <property type="entry name" value="Electron Transport, Fmn-binding Protein, Chain A"/>
    <property type="match status" value="1"/>
</dbReference>
<dbReference type="InterPro" id="IPR012349">
    <property type="entry name" value="Split_barrel_FMN-bd"/>
</dbReference>
<protein>
    <recommendedName>
        <fullName evidence="3">Pyridoxamine phosphate oxidase family protein</fullName>
    </recommendedName>
</protein>
<dbReference type="EMBL" id="LATX01001233">
    <property type="protein sequence ID" value="KTB43191.1"/>
    <property type="molecule type" value="Genomic_DNA"/>
</dbReference>
<dbReference type="PANTHER" id="PTHR39336">
    <property type="entry name" value="PYRIDOXAMINE PHOSPHATE OXIDASE FAMILY PROTEIN (AFU_ORTHOLOGUE AFUA_6G11440)"/>
    <property type="match status" value="1"/>
</dbReference>
<gene>
    <name evidence="1" type="ORF">WG66_4253</name>
</gene>
<evidence type="ECO:0008006" key="3">
    <source>
        <dbReference type="Google" id="ProtNLM"/>
    </source>
</evidence>
<dbReference type="eggNOG" id="ENOG502SN7Q">
    <property type="taxonomic scope" value="Eukaryota"/>
</dbReference>
<evidence type="ECO:0000313" key="1">
    <source>
        <dbReference type="EMBL" id="KTB43191.1"/>
    </source>
</evidence>
<proteinExistence type="predicted"/>
<comment type="caution">
    <text evidence="1">The sequence shown here is derived from an EMBL/GenBank/DDBJ whole genome shotgun (WGS) entry which is preliminary data.</text>
</comment>
<reference evidence="1 2" key="1">
    <citation type="submission" date="2015-12" db="EMBL/GenBank/DDBJ databases">
        <title>Draft genome sequence of Moniliophthora roreri, the causal agent of frosty pod rot of cacao.</title>
        <authorList>
            <person name="Aime M.C."/>
            <person name="Diaz-Valderrama J.R."/>
            <person name="Kijpornyongpan T."/>
            <person name="Phillips-Mora W."/>
        </authorList>
    </citation>
    <scope>NUCLEOTIDE SEQUENCE [LARGE SCALE GENOMIC DNA]</scope>
    <source>
        <strain evidence="1 2">MCA 2952</strain>
    </source>
</reference>
<dbReference type="Proteomes" id="UP000054988">
    <property type="component" value="Unassembled WGS sequence"/>
</dbReference>
<name>A0A0W0G3N9_MONRR</name>